<dbReference type="Proteomes" id="UP000470771">
    <property type="component" value="Unassembled WGS sequence"/>
</dbReference>
<reference evidence="1 2" key="1">
    <citation type="submission" date="2019-12" db="EMBL/GenBank/DDBJ databases">
        <authorList>
            <person name="Zhao J."/>
        </authorList>
    </citation>
    <scope>NUCLEOTIDE SEQUENCE [LARGE SCALE GENOMIC DNA]</scope>
    <source>
        <strain evidence="1 2">S-15</strain>
    </source>
</reference>
<comment type="caution">
    <text evidence="1">The sequence shown here is derived from an EMBL/GenBank/DDBJ whole genome shotgun (WGS) entry which is preliminary data.</text>
</comment>
<evidence type="ECO:0000313" key="1">
    <source>
        <dbReference type="EMBL" id="NBG67313.1"/>
    </source>
</evidence>
<evidence type="ECO:0000313" key="2">
    <source>
        <dbReference type="Proteomes" id="UP000470771"/>
    </source>
</evidence>
<accession>A0A6N9NMX6</accession>
<protein>
    <submittedName>
        <fullName evidence="1">Uncharacterized protein</fullName>
    </submittedName>
</protein>
<gene>
    <name evidence="1" type="ORF">GQN54_14390</name>
</gene>
<name>A0A6N9NMX6_9FLAO</name>
<dbReference type="AlphaFoldDB" id="A0A6N9NMX6"/>
<dbReference type="EMBL" id="WWNE01000018">
    <property type="protein sequence ID" value="NBG67313.1"/>
    <property type="molecule type" value="Genomic_DNA"/>
</dbReference>
<proteinExistence type="predicted"/>
<dbReference type="RefSeq" id="WP_160634263.1">
    <property type="nucleotide sequence ID" value="NZ_WWNE01000018.1"/>
</dbReference>
<keyword evidence="2" id="KW-1185">Reference proteome</keyword>
<sequence length="162" mass="18170">MKKIVQILGIFVLFIAVTAAGNKRVSNGSCSNTEAKIKAIDSLDTYFYASSKISSINYTYKTSVKEVEVPLFKGEKYRMVFNRQDLPKNVEVEIYDKSRESDGRTLLYSSKTEGNGSTILTYEPKKAKNLFINYVIPPAQGSDETGCMVFVLGYQLTFVKNN</sequence>
<organism evidence="1 2">
    <name type="scientific">Acidiluteibacter ferrifornacis</name>
    <dbReference type="NCBI Taxonomy" id="2692424"/>
    <lineage>
        <taxon>Bacteria</taxon>
        <taxon>Pseudomonadati</taxon>
        <taxon>Bacteroidota</taxon>
        <taxon>Flavobacteriia</taxon>
        <taxon>Flavobacteriales</taxon>
        <taxon>Cryomorphaceae</taxon>
        <taxon>Acidiluteibacter</taxon>
    </lineage>
</organism>